<reference evidence="1" key="1">
    <citation type="submission" date="2020-05" db="EMBL/GenBank/DDBJ databases">
        <title>Phylogenomic resolution of chytrid fungi.</title>
        <authorList>
            <person name="Stajich J.E."/>
            <person name="Amses K."/>
            <person name="Simmons R."/>
            <person name="Seto K."/>
            <person name="Myers J."/>
            <person name="Bonds A."/>
            <person name="Quandt C.A."/>
            <person name="Barry K."/>
            <person name="Liu P."/>
            <person name="Grigoriev I."/>
            <person name="Longcore J.E."/>
            <person name="James T.Y."/>
        </authorList>
    </citation>
    <scope>NUCLEOTIDE SEQUENCE</scope>
    <source>
        <strain evidence="1">JEL0476</strain>
    </source>
</reference>
<name>A0AAD5TVX1_9FUNG</name>
<dbReference type="AlphaFoldDB" id="A0AAD5TVX1"/>
<sequence length="240" mass="27512">MKDDIDDIFESGLSFLFQEPIVAHGELGSGTGLVGVISSLKSCSKIILTDYNNTDLILNLKKNLDYNLKQPEESLEKLKLFHNNFEVAGLTWGDDVNSIFKLLCAKKLDKILMADTFWIKKSHESLIKSLKEFAHLNSLMETNSSLEITCVFGLHSGKSVFTDFLNLCVLNGFKVNFKKKFKIPLFFYLESDEKRDLNLIDFSVWENLVINDGIKIFSEVDFIDDSSERSKWVYWIDLII</sequence>
<dbReference type="InterPro" id="IPR019410">
    <property type="entry name" value="Methyltransf_16"/>
</dbReference>
<dbReference type="EMBL" id="JADGJW010000951">
    <property type="protein sequence ID" value="KAJ3209236.1"/>
    <property type="molecule type" value="Genomic_DNA"/>
</dbReference>
<evidence type="ECO:0008006" key="3">
    <source>
        <dbReference type="Google" id="ProtNLM"/>
    </source>
</evidence>
<comment type="caution">
    <text evidence="1">The sequence shown here is derived from an EMBL/GenBank/DDBJ whole genome shotgun (WGS) entry which is preliminary data.</text>
</comment>
<dbReference type="InterPro" id="IPR029063">
    <property type="entry name" value="SAM-dependent_MTases_sf"/>
</dbReference>
<organism evidence="1 2">
    <name type="scientific">Clydaea vesicula</name>
    <dbReference type="NCBI Taxonomy" id="447962"/>
    <lineage>
        <taxon>Eukaryota</taxon>
        <taxon>Fungi</taxon>
        <taxon>Fungi incertae sedis</taxon>
        <taxon>Chytridiomycota</taxon>
        <taxon>Chytridiomycota incertae sedis</taxon>
        <taxon>Chytridiomycetes</taxon>
        <taxon>Lobulomycetales</taxon>
        <taxon>Lobulomycetaceae</taxon>
        <taxon>Clydaea</taxon>
    </lineage>
</organism>
<dbReference type="Pfam" id="PF10294">
    <property type="entry name" value="Methyltransf_16"/>
    <property type="match status" value="1"/>
</dbReference>
<gene>
    <name evidence="1" type="ORF">HK099_008552</name>
</gene>
<accession>A0AAD5TVX1</accession>
<dbReference type="GO" id="GO:0005737">
    <property type="term" value="C:cytoplasm"/>
    <property type="evidence" value="ECO:0007669"/>
    <property type="project" value="TreeGrafter"/>
</dbReference>
<proteinExistence type="predicted"/>
<protein>
    <recommendedName>
        <fullName evidence="3">Methyltransferase</fullName>
    </recommendedName>
</protein>
<dbReference type="Gene3D" id="3.40.50.150">
    <property type="entry name" value="Vaccinia Virus protein VP39"/>
    <property type="match status" value="1"/>
</dbReference>
<evidence type="ECO:0000313" key="2">
    <source>
        <dbReference type="Proteomes" id="UP001211065"/>
    </source>
</evidence>
<evidence type="ECO:0000313" key="1">
    <source>
        <dbReference type="EMBL" id="KAJ3209236.1"/>
    </source>
</evidence>
<dbReference type="Proteomes" id="UP001211065">
    <property type="component" value="Unassembled WGS sequence"/>
</dbReference>
<dbReference type="PANTHER" id="PTHR14614:SF104">
    <property type="entry name" value="N-METHYLTRANSFERASE, PUTATIVE (AFU_ORTHOLOGUE AFUA_1G17750)-RELATED"/>
    <property type="match status" value="1"/>
</dbReference>
<keyword evidence="2" id="KW-1185">Reference proteome</keyword>
<dbReference type="PANTHER" id="PTHR14614">
    <property type="entry name" value="HEPATOCELLULAR CARCINOMA-ASSOCIATED ANTIGEN"/>
    <property type="match status" value="1"/>
</dbReference>